<keyword evidence="4" id="KW-1185">Reference proteome</keyword>
<protein>
    <recommendedName>
        <fullName evidence="5">DUF1236 domain-containing protein</fullName>
    </recommendedName>
</protein>
<organism evidence="3 4">
    <name type="scientific">Ancylobacter novellus (strain ATCC 8093 / DSM 506 / JCM 20403 / CCM 1077 / IAM 12100 / NBRC 12443 / NCIMB 10456)</name>
    <name type="common">Starkeya novella</name>
    <dbReference type="NCBI Taxonomy" id="639283"/>
    <lineage>
        <taxon>Bacteria</taxon>
        <taxon>Pseudomonadati</taxon>
        <taxon>Pseudomonadota</taxon>
        <taxon>Alphaproteobacteria</taxon>
        <taxon>Hyphomicrobiales</taxon>
        <taxon>Xanthobacteraceae</taxon>
        <taxon>Ancylobacter</taxon>
    </lineage>
</organism>
<feature type="chain" id="PRO_5003092398" description="DUF1236 domain-containing protein" evidence="2">
    <location>
        <begin position="23"/>
        <end position="242"/>
    </location>
</feature>
<feature type="signal peptide" evidence="2">
    <location>
        <begin position="1"/>
        <end position="22"/>
    </location>
</feature>
<dbReference type="STRING" id="639283.Snov_4128"/>
<evidence type="ECO:0008006" key="5">
    <source>
        <dbReference type="Google" id="ProtNLM"/>
    </source>
</evidence>
<dbReference type="RefSeq" id="WP_013168899.1">
    <property type="nucleotide sequence ID" value="NC_014217.1"/>
</dbReference>
<name>D7A1H3_ANCN5</name>
<dbReference type="eggNOG" id="COG3064">
    <property type="taxonomic scope" value="Bacteria"/>
</dbReference>
<feature type="compositionally biased region" description="Polar residues" evidence="1">
    <location>
        <begin position="102"/>
        <end position="122"/>
    </location>
</feature>
<accession>D7A1H3</accession>
<dbReference type="AlphaFoldDB" id="D7A1H3"/>
<evidence type="ECO:0000256" key="2">
    <source>
        <dbReference type="SAM" id="SignalP"/>
    </source>
</evidence>
<sequence length="242" mass="25242">MRKLIILATVAPVALFAGGAMGQTPLPPSSGAAPSTGGGAGGMQPSTPQATPDRPDATGGELGGTPQGGNTAQGNTQMPPGTGNAPQRSAQQPDAQVPKANRNAQDTQGKQQDRMQGQNAQRNEPAATPGTGTADSGATRDKSSQTTTNTTNTTNNTNVNITSEKRTTIKQTITQTDVEPVRDVNFSVSVGVAIPQTVELHPLPPRVVEIVPQYRNYRYFVLADGRIVIVQPNTYTIVYVVA</sequence>
<dbReference type="HOGENOM" id="CLU_079888_0_0_5"/>
<gene>
    <name evidence="3" type="ordered locus">Snov_4128</name>
</gene>
<feature type="compositionally biased region" description="Polar residues" evidence="1">
    <location>
        <begin position="72"/>
        <end position="94"/>
    </location>
</feature>
<dbReference type="KEGG" id="sno:Snov_4128"/>
<dbReference type="InterPro" id="IPR009642">
    <property type="entry name" value="DUF1236"/>
</dbReference>
<keyword evidence="2" id="KW-0732">Signal</keyword>
<feature type="region of interest" description="Disordered" evidence="1">
    <location>
        <begin position="24"/>
        <end position="163"/>
    </location>
</feature>
<proteinExistence type="predicted"/>
<feature type="compositionally biased region" description="Low complexity" evidence="1">
    <location>
        <begin position="146"/>
        <end position="158"/>
    </location>
</feature>
<dbReference type="Pfam" id="PF06823">
    <property type="entry name" value="DUF1236"/>
    <property type="match status" value="1"/>
</dbReference>
<dbReference type="Proteomes" id="UP000006633">
    <property type="component" value="Chromosome"/>
</dbReference>
<dbReference type="EMBL" id="CP002026">
    <property type="protein sequence ID" value="ADH91398.1"/>
    <property type="molecule type" value="Genomic_DNA"/>
</dbReference>
<evidence type="ECO:0000313" key="4">
    <source>
        <dbReference type="Proteomes" id="UP000006633"/>
    </source>
</evidence>
<dbReference type="OrthoDB" id="102964at2"/>
<dbReference type="Gene3D" id="3.10.450.160">
    <property type="entry name" value="inner membrane protein cigr"/>
    <property type="match status" value="1"/>
</dbReference>
<evidence type="ECO:0000256" key="1">
    <source>
        <dbReference type="SAM" id="MobiDB-lite"/>
    </source>
</evidence>
<evidence type="ECO:0000313" key="3">
    <source>
        <dbReference type="EMBL" id="ADH91398.1"/>
    </source>
</evidence>
<reference evidence="3 4" key="1">
    <citation type="journal article" date="2012" name="Stand. Genomic Sci.">
        <title>Complete genome sequence of the facultatively chemolithoautotrophic and methylotrophic alpha Proteobacterium Starkeya novella type strain (ATCC 8093(T)).</title>
        <authorList>
            <person name="Kappler U."/>
            <person name="Davenport K."/>
            <person name="Beatson S."/>
            <person name="Lucas S."/>
            <person name="Lapidus A."/>
            <person name="Copeland A."/>
            <person name="Berry K.W."/>
            <person name="Glavina Del Rio T."/>
            <person name="Hammon N."/>
            <person name="Dalin E."/>
            <person name="Tice H."/>
            <person name="Pitluck S."/>
            <person name="Richardson P."/>
            <person name="Bruce D."/>
            <person name="Goodwin L.A."/>
            <person name="Han C."/>
            <person name="Tapia R."/>
            <person name="Detter J.C."/>
            <person name="Chang Y.J."/>
            <person name="Jeffries C.D."/>
            <person name="Land M."/>
            <person name="Hauser L."/>
            <person name="Kyrpides N.C."/>
            <person name="Goker M."/>
            <person name="Ivanova N."/>
            <person name="Klenk H.P."/>
            <person name="Woyke T."/>
        </authorList>
    </citation>
    <scope>NUCLEOTIDE SEQUENCE [LARGE SCALE GENOMIC DNA]</scope>
    <source>
        <strain evidence="4">ATCC 8093 / DSM 506 / JCM 20403 / CCM 1077 / IAM 12100 / NBRC 12443 / NCIMB 10456</strain>
    </source>
</reference>